<dbReference type="OrthoDB" id="9807687at2"/>
<protein>
    <submittedName>
        <fullName evidence="2">GSCFA domain-containing protein</fullName>
    </submittedName>
</protein>
<gene>
    <name evidence="2" type="ORF">D6B99_06155</name>
</gene>
<dbReference type="EMBL" id="CP032489">
    <property type="protein sequence ID" value="AYD49313.1"/>
    <property type="molecule type" value="Genomic_DNA"/>
</dbReference>
<dbReference type="SUPFAM" id="SSF52266">
    <property type="entry name" value="SGNH hydrolase"/>
    <property type="match status" value="1"/>
</dbReference>
<reference evidence="2 3" key="1">
    <citation type="submission" date="2018-09" db="EMBL/GenBank/DDBJ databases">
        <title>Arachidicoccus sp. nov., a bacterium isolated from soil.</title>
        <authorList>
            <person name="Weon H.-Y."/>
            <person name="Kwon S.-W."/>
            <person name="Lee S.A."/>
        </authorList>
    </citation>
    <scope>NUCLEOTIDE SEQUENCE [LARGE SCALE GENOMIC DNA]</scope>
    <source>
        <strain evidence="2 3">KIS59-12</strain>
    </source>
</reference>
<dbReference type="KEGG" id="ark:D6B99_06155"/>
<dbReference type="Proteomes" id="UP000266118">
    <property type="component" value="Chromosome"/>
</dbReference>
<name>A0A386HU10_9BACT</name>
<sequence>MQFQIPINIKPIEPGISYRDNILLTGSCFTEHIGSNLQNVKFNILQNPNGILFDPLSVCNSLISYMENKYYTSDDLFYLNEAWHSWAHHSRFSSPEKEICLKNINISQGAAHQYLKKCDWLIITLGSSFSYKLKEERFAVANCHKAPAQSFDKHLNTIEESITAFDGMLYRLFKFNTKIKVLFTVSPVRHIRDGILENNRSKARLIETVHHLVHKFDKIHYFPSYELLIDVLRDYRFYDIDLVHPNYAATQFILEKFSNTLMDKETQELMATIRKIVIAKNHLPFNPSSTQHKKFLATFYEQTFLLSKQYPYINFEEELKYFNQNLI</sequence>
<evidence type="ECO:0000313" key="3">
    <source>
        <dbReference type="Proteomes" id="UP000266118"/>
    </source>
</evidence>
<dbReference type="RefSeq" id="WP_119990931.1">
    <property type="nucleotide sequence ID" value="NZ_CP032489.1"/>
</dbReference>
<dbReference type="Pfam" id="PF08885">
    <property type="entry name" value="GSCFA"/>
    <property type="match status" value="1"/>
</dbReference>
<feature type="domain" description="GSCFA" evidence="1">
    <location>
        <begin position="22"/>
        <end position="257"/>
    </location>
</feature>
<dbReference type="AlphaFoldDB" id="A0A386HU10"/>
<keyword evidence="3" id="KW-1185">Reference proteome</keyword>
<dbReference type="CDD" id="cd00229">
    <property type="entry name" value="SGNH_hydrolase"/>
    <property type="match status" value="1"/>
</dbReference>
<evidence type="ECO:0000313" key="2">
    <source>
        <dbReference type="EMBL" id="AYD49313.1"/>
    </source>
</evidence>
<accession>A0A386HU10</accession>
<proteinExistence type="predicted"/>
<evidence type="ECO:0000259" key="1">
    <source>
        <dbReference type="Pfam" id="PF08885"/>
    </source>
</evidence>
<dbReference type="InterPro" id="IPR014982">
    <property type="entry name" value="GSCFA"/>
</dbReference>
<organism evidence="2 3">
    <name type="scientific">Arachidicoccus soli</name>
    <dbReference type="NCBI Taxonomy" id="2341117"/>
    <lineage>
        <taxon>Bacteria</taxon>
        <taxon>Pseudomonadati</taxon>
        <taxon>Bacteroidota</taxon>
        <taxon>Chitinophagia</taxon>
        <taxon>Chitinophagales</taxon>
        <taxon>Chitinophagaceae</taxon>
        <taxon>Arachidicoccus</taxon>
    </lineage>
</organism>